<evidence type="ECO:0000256" key="1">
    <source>
        <dbReference type="ARBA" id="ARBA00004167"/>
    </source>
</evidence>
<organism evidence="8 9">
    <name type="scientific">Achromobacter kerstersii</name>
    <dbReference type="NCBI Taxonomy" id="1353890"/>
    <lineage>
        <taxon>Bacteria</taxon>
        <taxon>Pseudomonadati</taxon>
        <taxon>Pseudomonadota</taxon>
        <taxon>Betaproteobacteria</taxon>
        <taxon>Burkholderiales</taxon>
        <taxon>Alcaligenaceae</taxon>
        <taxon>Achromobacter</taxon>
    </lineage>
</organism>
<keyword evidence="3" id="KW-1133">Transmembrane helix</keyword>
<feature type="domain" description="TonB C-terminal" evidence="7">
    <location>
        <begin position="253"/>
        <end position="328"/>
    </location>
</feature>
<evidence type="ECO:0000313" key="8">
    <source>
        <dbReference type="EMBL" id="CAB3744566.1"/>
    </source>
</evidence>
<keyword evidence="5" id="KW-0175">Coiled coil</keyword>
<dbReference type="Gene3D" id="3.30.1150.10">
    <property type="match status" value="1"/>
</dbReference>
<evidence type="ECO:0000256" key="2">
    <source>
        <dbReference type="ARBA" id="ARBA00022692"/>
    </source>
</evidence>
<feature type="coiled-coil region" evidence="5">
    <location>
        <begin position="148"/>
        <end position="175"/>
    </location>
</feature>
<evidence type="ECO:0000256" key="5">
    <source>
        <dbReference type="SAM" id="Coils"/>
    </source>
</evidence>
<protein>
    <recommendedName>
        <fullName evidence="7">TonB C-terminal domain-containing protein</fullName>
    </recommendedName>
</protein>
<name>A0A6S7BVZ7_9BURK</name>
<evidence type="ECO:0000313" key="9">
    <source>
        <dbReference type="Proteomes" id="UP000494269"/>
    </source>
</evidence>
<evidence type="ECO:0000256" key="3">
    <source>
        <dbReference type="ARBA" id="ARBA00022989"/>
    </source>
</evidence>
<gene>
    <name evidence="8" type="ORF">LMG3441_06184</name>
</gene>
<proteinExistence type="predicted"/>
<dbReference type="InterPro" id="IPR006260">
    <property type="entry name" value="TonB/TolA_C"/>
</dbReference>
<keyword evidence="2" id="KW-0812">Transmembrane</keyword>
<dbReference type="GO" id="GO:0055085">
    <property type="term" value="P:transmembrane transport"/>
    <property type="evidence" value="ECO:0007669"/>
    <property type="project" value="InterPro"/>
</dbReference>
<accession>A0A6S7BVZ7</accession>
<feature type="region of interest" description="Disordered" evidence="6">
    <location>
        <begin position="105"/>
        <end position="138"/>
    </location>
</feature>
<dbReference type="GO" id="GO:0016020">
    <property type="term" value="C:membrane"/>
    <property type="evidence" value="ECO:0007669"/>
    <property type="project" value="UniProtKB-SubCell"/>
</dbReference>
<dbReference type="InterPro" id="IPR037682">
    <property type="entry name" value="TonB_C"/>
</dbReference>
<keyword evidence="9" id="KW-1185">Reference proteome</keyword>
<evidence type="ECO:0000256" key="4">
    <source>
        <dbReference type="ARBA" id="ARBA00023136"/>
    </source>
</evidence>
<dbReference type="NCBIfam" id="TIGR01352">
    <property type="entry name" value="tonB_Cterm"/>
    <property type="match status" value="1"/>
</dbReference>
<dbReference type="SUPFAM" id="SSF74653">
    <property type="entry name" value="TolA/TonB C-terminal domain"/>
    <property type="match status" value="1"/>
</dbReference>
<dbReference type="Pfam" id="PF03544">
    <property type="entry name" value="TonB_C"/>
    <property type="match status" value="1"/>
</dbReference>
<keyword evidence="4" id="KW-0472">Membrane</keyword>
<dbReference type="Proteomes" id="UP000494269">
    <property type="component" value="Unassembled WGS sequence"/>
</dbReference>
<dbReference type="AlphaFoldDB" id="A0A6S7BVZ7"/>
<sequence>MRRPPSRPASIDDAPCSRPTAVTSRWLACPGSTDSSYNASVQRPDSPSPLSRYLRWLGAPAQHYLRIGIAISLLVHAGALAWRFGAPALTRPPVTSLEVVLLNARSETPPETPRAQAQNQMTGGGNAERGMSTTPLPQTGASAETIVLEAMRRRQVQLEAEQARLMTQLRSAEKAGAERQAVNPWPDGADLGQDAQDQASVIQNAQVAALAARVQQYSAEPRKQFVAPSAEASRYAAYLDAWRTRIEAVGTQHYPDEARGRIYGSLRITVSVRADGSIANVEIDQPSPHAVLNQAARRIVQLAAPFPPFPPDIARDTDVLVITRTWHFVNDTLETQAP</sequence>
<reference evidence="8 9" key="1">
    <citation type="submission" date="2020-04" db="EMBL/GenBank/DDBJ databases">
        <authorList>
            <person name="De Canck E."/>
        </authorList>
    </citation>
    <scope>NUCLEOTIDE SEQUENCE [LARGE SCALE GENOMIC DNA]</scope>
    <source>
        <strain evidence="8 9">LMG 3441</strain>
    </source>
</reference>
<evidence type="ECO:0000256" key="6">
    <source>
        <dbReference type="SAM" id="MobiDB-lite"/>
    </source>
</evidence>
<dbReference type="EMBL" id="CADIJQ010000021">
    <property type="protein sequence ID" value="CAB3744566.1"/>
    <property type="molecule type" value="Genomic_DNA"/>
</dbReference>
<evidence type="ECO:0000259" key="7">
    <source>
        <dbReference type="Pfam" id="PF03544"/>
    </source>
</evidence>
<comment type="subcellular location">
    <subcellularLocation>
        <location evidence="1">Membrane</location>
        <topology evidence="1">Single-pass membrane protein</topology>
    </subcellularLocation>
</comment>